<protein>
    <submittedName>
        <fullName evidence="2">Uncharacterized protein</fullName>
    </submittedName>
</protein>
<evidence type="ECO:0000313" key="2">
    <source>
        <dbReference type="EMBL" id="KAF1961932.1"/>
    </source>
</evidence>
<reference evidence="2" key="1">
    <citation type="journal article" date="2020" name="Stud. Mycol.">
        <title>101 Dothideomycetes genomes: a test case for predicting lifestyles and emergence of pathogens.</title>
        <authorList>
            <person name="Haridas S."/>
            <person name="Albert R."/>
            <person name="Binder M."/>
            <person name="Bloem J."/>
            <person name="Labutti K."/>
            <person name="Salamov A."/>
            <person name="Andreopoulos B."/>
            <person name="Baker S."/>
            <person name="Barry K."/>
            <person name="Bills G."/>
            <person name="Bluhm B."/>
            <person name="Cannon C."/>
            <person name="Castanera R."/>
            <person name="Culley D."/>
            <person name="Daum C."/>
            <person name="Ezra D."/>
            <person name="Gonzalez J."/>
            <person name="Henrissat B."/>
            <person name="Kuo A."/>
            <person name="Liang C."/>
            <person name="Lipzen A."/>
            <person name="Lutzoni F."/>
            <person name="Magnuson J."/>
            <person name="Mondo S."/>
            <person name="Nolan M."/>
            <person name="Ohm R."/>
            <person name="Pangilinan J."/>
            <person name="Park H.-J."/>
            <person name="Ramirez L."/>
            <person name="Alfaro M."/>
            <person name="Sun H."/>
            <person name="Tritt A."/>
            <person name="Yoshinaga Y."/>
            <person name="Zwiers L.-H."/>
            <person name="Turgeon B."/>
            <person name="Goodwin S."/>
            <person name="Spatafora J."/>
            <person name="Crous P."/>
            <person name="Grigoriev I."/>
        </authorList>
    </citation>
    <scope>NUCLEOTIDE SEQUENCE</scope>
    <source>
        <strain evidence="2">CBS 675.92</strain>
    </source>
</reference>
<dbReference type="EMBL" id="ML976980">
    <property type="protein sequence ID" value="KAF1961932.1"/>
    <property type="molecule type" value="Genomic_DNA"/>
</dbReference>
<organism evidence="2 3">
    <name type="scientific">Byssothecium circinans</name>
    <dbReference type="NCBI Taxonomy" id="147558"/>
    <lineage>
        <taxon>Eukaryota</taxon>
        <taxon>Fungi</taxon>
        <taxon>Dikarya</taxon>
        <taxon>Ascomycota</taxon>
        <taxon>Pezizomycotina</taxon>
        <taxon>Dothideomycetes</taxon>
        <taxon>Pleosporomycetidae</taxon>
        <taxon>Pleosporales</taxon>
        <taxon>Massarineae</taxon>
        <taxon>Massarinaceae</taxon>
        <taxon>Byssothecium</taxon>
    </lineage>
</organism>
<feature type="region of interest" description="Disordered" evidence="1">
    <location>
        <begin position="90"/>
        <end position="121"/>
    </location>
</feature>
<keyword evidence="3" id="KW-1185">Reference proteome</keyword>
<dbReference type="AlphaFoldDB" id="A0A6A5UDX7"/>
<evidence type="ECO:0000313" key="3">
    <source>
        <dbReference type="Proteomes" id="UP000800035"/>
    </source>
</evidence>
<name>A0A6A5UDX7_9PLEO</name>
<evidence type="ECO:0000256" key="1">
    <source>
        <dbReference type="SAM" id="MobiDB-lite"/>
    </source>
</evidence>
<gene>
    <name evidence="2" type="ORF">CC80DRAFT_200359</name>
</gene>
<accession>A0A6A5UDX7</accession>
<dbReference type="Proteomes" id="UP000800035">
    <property type="component" value="Unassembled WGS sequence"/>
</dbReference>
<proteinExistence type="predicted"/>
<sequence>MALGDEYMASCGSDFVLLYYVNDRVRNDSHKYGQPTILPMSLLRSVPKLLPTQPSNIIPRAQSVPPEFHFLSAILPHHLLIQTPIAISALPSPQPHSPAPRNHLESRTSSPKHQKPSFPCVHAHDTHDMITFQGLHRALSPFPEVSAE</sequence>